<protein>
    <submittedName>
        <fullName evidence="2">Uncharacterized protein</fullName>
    </submittedName>
</protein>
<dbReference type="AlphaFoldDB" id="A0A0E0FXB0"/>
<accession>A0A0E0FXB0</accession>
<dbReference type="Gramene" id="ONIVA01G46220.1">
    <property type="protein sequence ID" value="ONIVA01G46220.1"/>
    <property type="gene ID" value="ONIVA01G46220"/>
</dbReference>
<keyword evidence="3" id="KW-1185">Reference proteome</keyword>
<evidence type="ECO:0000313" key="3">
    <source>
        <dbReference type="Proteomes" id="UP000006591"/>
    </source>
</evidence>
<evidence type="ECO:0000313" key="2">
    <source>
        <dbReference type="EnsemblPlants" id="ONIVA01G46220.1"/>
    </source>
</evidence>
<dbReference type="EnsemblPlants" id="ONIVA01G46220.1">
    <property type="protein sequence ID" value="ONIVA01G46220.1"/>
    <property type="gene ID" value="ONIVA01G46220"/>
</dbReference>
<proteinExistence type="predicted"/>
<feature type="compositionally biased region" description="Low complexity" evidence="1">
    <location>
        <begin position="38"/>
        <end position="50"/>
    </location>
</feature>
<sequence length="105" mass="11553">MLGNMKVRGKRTKEPKRLTKSPMKGKSAVTKALAPNTSPLASSRLPRLSSHAINGEEEKKVVYDICTCCETMLWRKAVALMRTVAQLGPLSWSGRYSDTAAPYAQ</sequence>
<dbReference type="HOGENOM" id="CLU_2240918_0_0_1"/>
<name>A0A0E0FXB0_ORYNI</name>
<feature type="region of interest" description="Disordered" evidence="1">
    <location>
        <begin position="1"/>
        <end position="51"/>
    </location>
</feature>
<organism evidence="2">
    <name type="scientific">Oryza nivara</name>
    <name type="common">Indian wild rice</name>
    <name type="synonym">Oryza sativa f. spontanea</name>
    <dbReference type="NCBI Taxonomy" id="4536"/>
    <lineage>
        <taxon>Eukaryota</taxon>
        <taxon>Viridiplantae</taxon>
        <taxon>Streptophyta</taxon>
        <taxon>Embryophyta</taxon>
        <taxon>Tracheophyta</taxon>
        <taxon>Spermatophyta</taxon>
        <taxon>Magnoliopsida</taxon>
        <taxon>Liliopsida</taxon>
        <taxon>Poales</taxon>
        <taxon>Poaceae</taxon>
        <taxon>BOP clade</taxon>
        <taxon>Oryzoideae</taxon>
        <taxon>Oryzeae</taxon>
        <taxon>Oryzinae</taxon>
        <taxon>Oryza</taxon>
    </lineage>
</organism>
<reference evidence="2" key="1">
    <citation type="submission" date="2015-04" db="UniProtKB">
        <authorList>
            <consortium name="EnsemblPlants"/>
        </authorList>
    </citation>
    <scope>IDENTIFICATION</scope>
    <source>
        <strain evidence="2">SL10</strain>
    </source>
</reference>
<dbReference type="Proteomes" id="UP000006591">
    <property type="component" value="Chromosome 1"/>
</dbReference>
<reference evidence="2" key="2">
    <citation type="submission" date="2018-04" db="EMBL/GenBank/DDBJ databases">
        <title>OnivRS2 (Oryza nivara Reference Sequence Version 2).</title>
        <authorList>
            <person name="Zhang J."/>
            <person name="Kudrna D."/>
            <person name="Lee S."/>
            <person name="Talag J."/>
            <person name="Rajasekar S."/>
            <person name="Welchert J."/>
            <person name="Hsing Y.-I."/>
            <person name="Wing R.A."/>
        </authorList>
    </citation>
    <scope>NUCLEOTIDE SEQUENCE [LARGE SCALE GENOMIC DNA]</scope>
</reference>
<evidence type="ECO:0000256" key="1">
    <source>
        <dbReference type="SAM" id="MobiDB-lite"/>
    </source>
</evidence>